<dbReference type="OrthoDB" id="2021965at2"/>
<proteinExistence type="predicted"/>
<protein>
    <submittedName>
        <fullName evidence="2">Uncharacterized protein</fullName>
    </submittedName>
</protein>
<dbReference type="RefSeq" id="WP_103242023.1">
    <property type="nucleotide sequence ID" value="NZ_JANJZD010000039.1"/>
</dbReference>
<feature type="coiled-coil region" evidence="1">
    <location>
        <begin position="136"/>
        <end position="271"/>
    </location>
</feature>
<evidence type="ECO:0000313" key="2">
    <source>
        <dbReference type="EMBL" id="SOY32050.1"/>
    </source>
</evidence>
<evidence type="ECO:0000256" key="1">
    <source>
        <dbReference type="SAM" id="Coils"/>
    </source>
</evidence>
<accession>A0A2K4ZNM6</accession>
<gene>
    <name evidence="2" type="ORF">AMURIS_04803</name>
</gene>
<dbReference type="Proteomes" id="UP000236311">
    <property type="component" value="Unassembled WGS sequence"/>
</dbReference>
<keyword evidence="3" id="KW-1185">Reference proteome</keyword>
<sequence length="621" mass="69127">MVNALSEVDGNILDCKKSIEQFDNELLNLHTEVFNRIQEQFSNLDSELSNIIDLFDGFDVSDEKGMWSKEGITQLGLLSQQYELAQYQIKQYGNEIDELNAQYMAGNYTATEYADKLASLNEKQWDTVNATESAKNAILELNKARVENQIKGIEKEIDAYDELIQSQIKALKSEKDLHDYKNSIADKTKAVTDLKRQIAALQYDTSASGVAKRKKLEEQLAEAKKALSEEEYLHSIEAQEEALNNQFEQYEAAQNKEIESLRESLNNKEAILNQSFNTVKENASLIGQEIAQIAVEHGITISAALISSWQSGGNAIAGYGEVLSQNTSAFIGNIMGVENEVWNLQTQANNTANSLAWMFSSKADNLVNELTTSYYAEANLANMTNALQQSLVNALERGYNVSSIVNSLASIENAANSAKRAIDNMNNASSTGGYNGGSTGKANDMNTGKYQLIDKMTGRIWKDNLSYAEAMEYKKDHVTDINTTLVKKYASGTRNAKGGLRVKNEEGPELTLPKLKSGNYAIGNEGDQILTKSETDNIYKWAQFDPDKMLPVNFMEDLWKYARVPKPVIDKNINNNPIEIGSLINVEGSIDSSNIKQMKVIAKEAVNDFVNKMHDGITYRR</sequence>
<dbReference type="AlphaFoldDB" id="A0A2K4ZNM6"/>
<name>A0A2K4ZNM6_9FIRM</name>
<keyword evidence="1" id="KW-0175">Coiled coil</keyword>
<dbReference type="EMBL" id="OFSM01000037">
    <property type="protein sequence ID" value="SOY32050.1"/>
    <property type="molecule type" value="Genomic_DNA"/>
</dbReference>
<evidence type="ECO:0000313" key="3">
    <source>
        <dbReference type="Proteomes" id="UP000236311"/>
    </source>
</evidence>
<reference evidence="2 3" key="1">
    <citation type="submission" date="2018-01" db="EMBL/GenBank/DDBJ databases">
        <authorList>
            <person name="Gaut B.S."/>
            <person name="Morton B.R."/>
            <person name="Clegg M.T."/>
            <person name="Duvall M.R."/>
        </authorList>
    </citation>
    <scope>NUCLEOTIDE SEQUENCE [LARGE SCALE GENOMIC DNA]</scope>
    <source>
        <strain evidence="2">GP69</strain>
    </source>
</reference>
<organism evidence="2 3">
    <name type="scientific">Acetatifactor muris</name>
    <dbReference type="NCBI Taxonomy" id="879566"/>
    <lineage>
        <taxon>Bacteria</taxon>
        <taxon>Bacillati</taxon>
        <taxon>Bacillota</taxon>
        <taxon>Clostridia</taxon>
        <taxon>Lachnospirales</taxon>
        <taxon>Lachnospiraceae</taxon>
        <taxon>Acetatifactor</taxon>
    </lineage>
</organism>